<evidence type="ECO:0000256" key="1">
    <source>
        <dbReference type="SAM" id="MobiDB-lite"/>
    </source>
</evidence>
<proteinExistence type="predicted"/>
<dbReference type="KEGG" id="clup:CLUP02_08905"/>
<keyword evidence="3" id="KW-1185">Reference proteome</keyword>
<accession>A0A9Q8SUQ1</accession>
<organism evidence="2 3">
    <name type="scientific">Colletotrichum lupini</name>
    <dbReference type="NCBI Taxonomy" id="145971"/>
    <lineage>
        <taxon>Eukaryota</taxon>
        <taxon>Fungi</taxon>
        <taxon>Dikarya</taxon>
        <taxon>Ascomycota</taxon>
        <taxon>Pezizomycotina</taxon>
        <taxon>Sordariomycetes</taxon>
        <taxon>Hypocreomycetidae</taxon>
        <taxon>Glomerellales</taxon>
        <taxon>Glomerellaceae</taxon>
        <taxon>Colletotrichum</taxon>
        <taxon>Colletotrichum acutatum species complex</taxon>
    </lineage>
</organism>
<reference evidence="2" key="1">
    <citation type="journal article" date="2021" name="Mol. Plant Microbe Interact.">
        <title>Complete Genome Sequence of the Plant-Pathogenic Fungus Colletotrichum lupini.</title>
        <authorList>
            <person name="Baroncelli R."/>
            <person name="Pensec F."/>
            <person name="Da Lio D."/>
            <person name="Boufleur T."/>
            <person name="Vicente I."/>
            <person name="Sarrocco S."/>
            <person name="Picot A."/>
            <person name="Baraldi E."/>
            <person name="Sukno S."/>
            <person name="Thon M."/>
            <person name="Le Floch G."/>
        </authorList>
    </citation>
    <scope>NUCLEOTIDE SEQUENCE</scope>
    <source>
        <strain evidence="2">IMI 504893</strain>
    </source>
</reference>
<dbReference type="AlphaFoldDB" id="A0A9Q8SUQ1"/>
<evidence type="ECO:0000313" key="2">
    <source>
        <dbReference type="EMBL" id="UQC83410.1"/>
    </source>
</evidence>
<dbReference type="EMBL" id="CP019476">
    <property type="protein sequence ID" value="UQC83410.1"/>
    <property type="molecule type" value="Genomic_DNA"/>
</dbReference>
<name>A0A9Q8SUQ1_9PEZI</name>
<feature type="region of interest" description="Disordered" evidence="1">
    <location>
        <begin position="143"/>
        <end position="169"/>
    </location>
</feature>
<feature type="region of interest" description="Disordered" evidence="1">
    <location>
        <begin position="1"/>
        <end position="60"/>
    </location>
</feature>
<feature type="region of interest" description="Disordered" evidence="1">
    <location>
        <begin position="103"/>
        <end position="123"/>
    </location>
</feature>
<dbReference type="Proteomes" id="UP000830671">
    <property type="component" value="Chromosome 4"/>
</dbReference>
<dbReference type="RefSeq" id="XP_049145029.1">
    <property type="nucleotide sequence ID" value="XM_049287886.1"/>
</dbReference>
<gene>
    <name evidence="2" type="ORF">CLUP02_08905</name>
</gene>
<dbReference type="GeneID" id="73342896"/>
<evidence type="ECO:0000313" key="3">
    <source>
        <dbReference type="Proteomes" id="UP000830671"/>
    </source>
</evidence>
<protein>
    <submittedName>
        <fullName evidence="2">Uncharacterized protein</fullName>
    </submittedName>
</protein>
<sequence length="207" mass="23490">MTYTKRDTNPLRPSTPFFLPLPSEANNPKWPSHPSPPEERPSQAENTTRPQNDDDSHAYPYSPVLLLLPSLFNGMGSPFVPENHQPVTVEIFTYITRSHMTHQKQRSKRCKEPSYHAPTPCQAPTLDFPNISLSQISKSAYIPTNKASQPDPSKAAERHYTAQPAGQPAEHMSYVTKVQGLAKRKRRIPGKPKAYFHFSFSRLRTRL</sequence>